<evidence type="ECO:0000313" key="1">
    <source>
        <dbReference type="EMBL" id="OMJ83667.1"/>
    </source>
</evidence>
<protein>
    <submittedName>
        <fullName evidence="1">Uncharacterized protein</fullName>
    </submittedName>
</protein>
<comment type="caution">
    <text evidence="1">The sequence shown here is derived from an EMBL/GenBank/DDBJ whole genome shotgun (WGS) entry which is preliminary data.</text>
</comment>
<dbReference type="AlphaFoldDB" id="A0A1R2C3U8"/>
<accession>A0A1R2C3U8</accession>
<keyword evidence="2" id="KW-1185">Reference proteome</keyword>
<organism evidence="1 2">
    <name type="scientific">Stentor coeruleus</name>
    <dbReference type="NCBI Taxonomy" id="5963"/>
    <lineage>
        <taxon>Eukaryota</taxon>
        <taxon>Sar</taxon>
        <taxon>Alveolata</taxon>
        <taxon>Ciliophora</taxon>
        <taxon>Postciliodesmatophora</taxon>
        <taxon>Heterotrichea</taxon>
        <taxon>Heterotrichida</taxon>
        <taxon>Stentoridae</taxon>
        <taxon>Stentor</taxon>
    </lineage>
</organism>
<reference evidence="1 2" key="1">
    <citation type="submission" date="2016-11" db="EMBL/GenBank/DDBJ databases">
        <title>The macronuclear genome of Stentor coeruleus: a giant cell with tiny introns.</title>
        <authorList>
            <person name="Slabodnick M."/>
            <person name="Ruby J.G."/>
            <person name="Reiff S.B."/>
            <person name="Swart E.C."/>
            <person name="Gosai S."/>
            <person name="Prabakaran S."/>
            <person name="Witkowska E."/>
            <person name="Larue G.E."/>
            <person name="Fisher S."/>
            <person name="Freeman R.M."/>
            <person name="Gunawardena J."/>
            <person name="Chu W."/>
            <person name="Stover N.A."/>
            <person name="Gregory B.D."/>
            <person name="Nowacki M."/>
            <person name="Derisi J."/>
            <person name="Roy S.W."/>
            <person name="Marshall W.F."/>
            <person name="Sood P."/>
        </authorList>
    </citation>
    <scope>NUCLEOTIDE SEQUENCE [LARGE SCALE GENOMIC DNA]</scope>
    <source>
        <strain evidence="1">WM001</strain>
    </source>
</reference>
<sequence>MNSTWSRKSEVSTTSSCVTLSRMFDFLSTYIPGLFKITSKHFILDYKEEPRSANITLRTSKPSILAELLHTKSRKFGLDYSASIKILHNSGEEFIILIPECRSYDPAGTILPYISFTQYMFIAKIIAAEVRAATLGIPEYQIDEIFDSIRRVSQIYLNIKELSEWVHLQIKCACFLRVSSPNYYELLLNKAIVDDFDLNLRDHCKEYLENCLDGSEIVLPKVYYKCVLENEPKLQFDKKVQFAEAIRKVSAKQKAVLYYLPKAVPKMVYVKQGKNYTQIVNDIEKFCAGQTSTENMTSCCLM</sequence>
<dbReference type="Proteomes" id="UP000187209">
    <property type="component" value="Unassembled WGS sequence"/>
</dbReference>
<name>A0A1R2C3U8_9CILI</name>
<dbReference type="EMBL" id="MPUH01000295">
    <property type="protein sequence ID" value="OMJ83667.1"/>
    <property type="molecule type" value="Genomic_DNA"/>
</dbReference>
<dbReference type="OrthoDB" id="323885at2759"/>
<proteinExistence type="predicted"/>
<gene>
    <name evidence="1" type="ORF">SteCoe_15334</name>
</gene>
<evidence type="ECO:0000313" key="2">
    <source>
        <dbReference type="Proteomes" id="UP000187209"/>
    </source>
</evidence>